<proteinExistence type="predicted"/>
<name>A0ABT9V833_9BACL</name>
<accession>A0ABT9V833</accession>
<sequence length="64" mass="7578">MLKVTNFFVLFTTHGENELKLKLLVSINVDMNVFVKVTFIWLKMLQSYALGNNFVLDFKEFFLK</sequence>
<dbReference type="EMBL" id="JAUSTU010000019">
    <property type="protein sequence ID" value="MDQ0157092.1"/>
    <property type="molecule type" value="Genomic_DNA"/>
</dbReference>
<keyword evidence="2" id="KW-1185">Reference proteome</keyword>
<protein>
    <submittedName>
        <fullName evidence="1">Uncharacterized protein</fullName>
    </submittedName>
</protein>
<evidence type="ECO:0000313" key="2">
    <source>
        <dbReference type="Proteomes" id="UP001231362"/>
    </source>
</evidence>
<comment type="caution">
    <text evidence="1">The sequence shown here is derived from an EMBL/GenBank/DDBJ whole genome shotgun (WGS) entry which is preliminary data.</text>
</comment>
<dbReference type="Proteomes" id="UP001231362">
    <property type="component" value="Unassembled WGS sequence"/>
</dbReference>
<evidence type="ECO:0000313" key="1">
    <source>
        <dbReference type="EMBL" id="MDQ0157092.1"/>
    </source>
</evidence>
<organism evidence="1 2">
    <name type="scientific">Anoxybacillus andreesenii</name>
    <dbReference type="NCBI Taxonomy" id="1325932"/>
    <lineage>
        <taxon>Bacteria</taxon>
        <taxon>Bacillati</taxon>
        <taxon>Bacillota</taxon>
        <taxon>Bacilli</taxon>
        <taxon>Bacillales</taxon>
        <taxon>Anoxybacillaceae</taxon>
        <taxon>Anoxybacillus</taxon>
    </lineage>
</organism>
<gene>
    <name evidence="1" type="ORF">J2S07_003418</name>
</gene>
<reference evidence="1 2" key="1">
    <citation type="submission" date="2023-07" db="EMBL/GenBank/DDBJ databases">
        <title>Genomic Encyclopedia of Type Strains, Phase IV (KMG-IV): sequencing the most valuable type-strain genomes for metagenomic binning, comparative biology and taxonomic classification.</title>
        <authorList>
            <person name="Goeker M."/>
        </authorList>
    </citation>
    <scope>NUCLEOTIDE SEQUENCE [LARGE SCALE GENOMIC DNA]</scope>
    <source>
        <strain evidence="1 2">DSM 23948</strain>
    </source>
</reference>